<dbReference type="NCBIfam" id="TIGR01311">
    <property type="entry name" value="glycerol_kin"/>
    <property type="match status" value="1"/>
</dbReference>
<feature type="binding site" evidence="7">
    <location>
        <position position="84"/>
    </location>
    <ligand>
        <name>sn-glycerol 3-phosphate</name>
        <dbReference type="ChEBI" id="CHEBI:57597"/>
    </ligand>
</feature>
<reference evidence="11 12" key="1">
    <citation type="submission" date="2024-03" db="EMBL/GenBank/DDBJ databases">
        <title>Community enrichment and isolation of bacterial strains for fucoidan degradation.</title>
        <authorList>
            <person name="Sichert A."/>
        </authorList>
    </citation>
    <scope>NUCLEOTIDE SEQUENCE [LARGE SCALE GENOMIC DNA]</scope>
    <source>
        <strain evidence="11 12">AS12</strain>
    </source>
</reference>
<feature type="binding site" evidence="7">
    <location>
        <position position="410"/>
    </location>
    <ligand>
        <name>ATP</name>
        <dbReference type="ChEBI" id="CHEBI:30616"/>
    </ligand>
</feature>
<dbReference type="InterPro" id="IPR018483">
    <property type="entry name" value="Carb_kinase_FGGY_CS"/>
</dbReference>
<feature type="binding site" evidence="7">
    <location>
        <position position="245"/>
    </location>
    <ligand>
        <name>glycerol</name>
        <dbReference type="ChEBI" id="CHEBI:17754"/>
    </ligand>
</feature>
<dbReference type="PIRSF" id="PIRSF000538">
    <property type="entry name" value="GlpK"/>
    <property type="match status" value="1"/>
</dbReference>
<accession>A0ABU9T0J8</accession>
<comment type="caution">
    <text evidence="11">The sequence shown here is derived from an EMBL/GenBank/DDBJ whole genome shotgun (WGS) entry which is preliminary data.</text>
</comment>
<feature type="binding site" evidence="7">
    <location>
        <position position="16"/>
    </location>
    <ligand>
        <name>ATP</name>
        <dbReference type="ChEBI" id="CHEBI:30616"/>
    </ligand>
</feature>
<feature type="binding site" evidence="7">
    <location>
        <position position="414"/>
    </location>
    <ligand>
        <name>ADP</name>
        <dbReference type="ChEBI" id="CHEBI:456216"/>
    </ligand>
</feature>
<keyword evidence="2 7" id="KW-0808">Transferase</keyword>
<feature type="binding site" evidence="7">
    <location>
        <position position="310"/>
    </location>
    <ligand>
        <name>ADP</name>
        <dbReference type="ChEBI" id="CHEBI:456216"/>
    </ligand>
</feature>
<dbReference type="InterPro" id="IPR000577">
    <property type="entry name" value="Carb_kinase_FGGY"/>
</dbReference>
<dbReference type="PANTHER" id="PTHR10196">
    <property type="entry name" value="SUGAR KINASE"/>
    <property type="match status" value="1"/>
</dbReference>
<feature type="binding site" evidence="7">
    <location>
        <position position="267"/>
    </location>
    <ligand>
        <name>ADP</name>
        <dbReference type="ChEBI" id="CHEBI:456216"/>
    </ligand>
</feature>
<feature type="domain" description="Carbohydrate kinase FGGY C-terminal" evidence="10">
    <location>
        <begin position="263"/>
        <end position="448"/>
    </location>
</feature>
<feature type="binding site" evidence="7">
    <location>
        <position position="314"/>
    </location>
    <ligand>
        <name>ATP</name>
        <dbReference type="ChEBI" id="CHEBI:30616"/>
    </ligand>
</feature>
<feature type="binding site" evidence="7">
    <location>
        <position position="410"/>
    </location>
    <ligand>
        <name>ADP</name>
        <dbReference type="ChEBI" id="CHEBI:456216"/>
    </ligand>
</feature>
<evidence type="ECO:0000256" key="2">
    <source>
        <dbReference type="ARBA" id="ARBA00022679"/>
    </source>
</evidence>
<keyword evidence="6 7" id="KW-0067">ATP-binding</keyword>
<evidence type="ECO:0000256" key="4">
    <source>
        <dbReference type="ARBA" id="ARBA00022777"/>
    </source>
</evidence>
<dbReference type="InterPro" id="IPR018485">
    <property type="entry name" value="FGGY_C"/>
</dbReference>
<dbReference type="Pfam" id="PF00370">
    <property type="entry name" value="FGGY_N"/>
    <property type="match status" value="1"/>
</dbReference>
<dbReference type="NCBIfam" id="NF000756">
    <property type="entry name" value="PRK00047.1"/>
    <property type="match status" value="1"/>
</dbReference>
<dbReference type="EC" id="2.7.1.30" evidence="7"/>
<dbReference type="Proteomes" id="UP001461163">
    <property type="component" value="Unassembled WGS sequence"/>
</dbReference>
<evidence type="ECO:0000256" key="6">
    <source>
        <dbReference type="ARBA" id="ARBA00022840"/>
    </source>
</evidence>
<comment type="catalytic activity">
    <reaction evidence="7">
        <text>glycerol + ATP = sn-glycerol 3-phosphate + ADP + H(+)</text>
        <dbReference type="Rhea" id="RHEA:21644"/>
        <dbReference type="ChEBI" id="CHEBI:15378"/>
        <dbReference type="ChEBI" id="CHEBI:17754"/>
        <dbReference type="ChEBI" id="CHEBI:30616"/>
        <dbReference type="ChEBI" id="CHEBI:57597"/>
        <dbReference type="ChEBI" id="CHEBI:456216"/>
        <dbReference type="EC" id="2.7.1.30"/>
    </reaction>
</comment>
<feature type="binding site" evidence="7">
    <location>
        <position position="84"/>
    </location>
    <ligand>
        <name>glycerol</name>
        <dbReference type="ChEBI" id="CHEBI:17754"/>
    </ligand>
</feature>
<feature type="binding site" evidence="7">
    <location>
        <position position="267"/>
    </location>
    <ligand>
        <name>ATP</name>
        <dbReference type="ChEBI" id="CHEBI:30616"/>
    </ligand>
</feature>
<dbReference type="Pfam" id="PF02782">
    <property type="entry name" value="FGGY_C"/>
    <property type="match status" value="1"/>
</dbReference>
<organism evidence="11 12">
    <name type="scientific">Paraglaciecola mesophila</name>
    <dbReference type="NCBI Taxonomy" id="197222"/>
    <lineage>
        <taxon>Bacteria</taxon>
        <taxon>Pseudomonadati</taxon>
        <taxon>Pseudomonadota</taxon>
        <taxon>Gammaproteobacteria</taxon>
        <taxon>Alteromonadales</taxon>
        <taxon>Alteromonadaceae</taxon>
        <taxon>Paraglaciecola</taxon>
    </lineage>
</organism>
<feature type="binding site" evidence="7">
    <location>
        <position position="85"/>
    </location>
    <ligand>
        <name>glycerol</name>
        <dbReference type="ChEBI" id="CHEBI:17754"/>
    </ligand>
</feature>
<dbReference type="CDD" id="cd07786">
    <property type="entry name" value="FGGY_EcGK_like"/>
    <property type="match status" value="1"/>
</dbReference>
<dbReference type="InterPro" id="IPR018484">
    <property type="entry name" value="FGGY_N"/>
</dbReference>
<dbReference type="PANTHER" id="PTHR10196:SF78">
    <property type="entry name" value="GLYCEROL KINASE"/>
    <property type="match status" value="1"/>
</dbReference>
<comment type="pathway">
    <text evidence="7">Polyol metabolism; glycerol degradation via glycerol kinase pathway; sn-glycerol 3-phosphate from glycerol: step 1/1.</text>
</comment>
<feature type="binding site" evidence="7">
    <location>
        <position position="14"/>
    </location>
    <ligand>
        <name>ATP</name>
        <dbReference type="ChEBI" id="CHEBI:30616"/>
    </ligand>
</feature>
<feature type="binding site" evidence="7">
    <location>
        <position position="85"/>
    </location>
    <ligand>
        <name>sn-glycerol 3-phosphate</name>
        <dbReference type="ChEBI" id="CHEBI:57597"/>
    </ligand>
</feature>
<keyword evidence="3 7" id="KW-0547">Nucleotide-binding</keyword>
<keyword evidence="5 7" id="KW-0319">Glycerol metabolism</keyword>
<comment type="activity regulation">
    <text evidence="7">Inhibited by fructose 1,6-bisphosphate (FBP).</text>
</comment>
<dbReference type="RefSeq" id="WP_342882736.1">
    <property type="nucleotide sequence ID" value="NZ_JBBMQS010000016.1"/>
</dbReference>
<keyword evidence="12" id="KW-1185">Reference proteome</keyword>
<keyword evidence="4 7" id="KW-0418">Kinase</keyword>
<evidence type="ECO:0000256" key="3">
    <source>
        <dbReference type="ARBA" id="ARBA00022741"/>
    </source>
</evidence>
<evidence type="ECO:0000256" key="5">
    <source>
        <dbReference type="ARBA" id="ARBA00022798"/>
    </source>
</evidence>
<evidence type="ECO:0000313" key="12">
    <source>
        <dbReference type="Proteomes" id="UP001461163"/>
    </source>
</evidence>
<dbReference type="GO" id="GO:0004370">
    <property type="term" value="F:glycerol kinase activity"/>
    <property type="evidence" value="ECO:0007669"/>
    <property type="project" value="UniProtKB-EC"/>
</dbReference>
<dbReference type="InterPro" id="IPR043129">
    <property type="entry name" value="ATPase_NBD"/>
</dbReference>
<feature type="binding site" evidence="7">
    <location>
        <position position="15"/>
    </location>
    <ligand>
        <name>ATP</name>
        <dbReference type="ChEBI" id="CHEBI:30616"/>
    </ligand>
</feature>
<feature type="binding site" evidence="7">
    <location>
        <position position="18"/>
    </location>
    <ligand>
        <name>ADP</name>
        <dbReference type="ChEBI" id="CHEBI:456216"/>
    </ligand>
</feature>
<feature type="binding site" evidence="7">
    <location>
        <position position="136"/>
    </location>
    <ligand>
        <name>glycerol</name>
        <dbReference type="ChEBI" id="CHEBI:17754"/>
    </ligand>
</feature>
<protein>
    <recommendedName>
        <fullName evidence="7">Glycerol kinase</fullName>
        <ecNumber evidence="7">2.7.1.30</ecNumber>
    </recommendedName>
    <alternativeName>
        <fullName evidence="7">ATP:glycerol 3-phosphotransferase</fullName>
    </alternativeName>
    <alternativeName>
        <fullName evidence="7">Glycerokinase</fullName>
        <shortName evidence="7">GK</shortName>
    </alternativeName>
</protein>
<evidence type="ECO:0000256" key="8">
    <source>
        <dbReference type="RuleBase" id="RU003733"/>
    </source>
</evidence>
<feature type="binding site" evidence="7">
    <location>
        <position position="246"/>
    </location>
    <ligand>
        <name>glycerol</name>
        <dbReference type="ChEBI" id="CHEBI:17754"/>
    </ligand>
</feature>
<evidence type="ECO:0000256" key="7">
    <source>
        <dbReference type="HAMAP-Rule" id="MF_00186"/>
    </source>
</evidence>
<dbReference type="EMBL" id="JBBMQS010000016">
    <property type="protein sequence ID" value="MEM5499666.1"/>
    <property type="molecule type" value="Genomic_DNA"/>
</dbReference>
<feature type="binding site" evidence="7">
    <location>
        <position position="310"/>
    </location>
    <ligand>
        <name>ATP</name>
        <dbReference type="ChEBI" id="CHEBI:30616"/>
    </ligand>
</feature>
<dbReference type="PROSITE" id="PS00933">
    <property type="entry name" value="FGGY_KINASES_1"/>
    <property type="match status" value="1"/>
</dbReference>
<comment type="similarity">
    <text evidence="1 7 8">Belongs to the FGGY kinase family.</text>
</comment>
<name>A0ABU9T0J8_9ALTE</name>
<evidence type="ECO:0000259" key="9">
    <source>
        <dbReference type="Pfam" id="PF00370"/>
    </source>
</evidence>
<feature type="domain" description="Carbohydrate kinase FGGY N-terminal" evidence="9">
    <location>
        <begin position="7"/>
        <end position="252"/>
    </location>
</feature>
<dbReference type="InterPro" id="IPR005999">
    <property type="entry name" value="Glycerol_kin"/>
</dbReference>
<evidence type="ECO:0000256" key="1">
    <source>
        <dbReference type="ARBA" id="ARBA00009156"/>
    </source>
</evidence>
<feature type="binding site" evidence="7">
    <location>
        <position position="14"/>
    </location>
    <ligand>
        <name>ADP</name>
        <dbReference type="ChEBI" id="CHEBI:456216"/>
    </ligand>
</feature>
<dbReference type="SUPFAM" id="SSF53067">
    <property type="entry name" value="Actin-like ATPase domain"/>
    <property type="match status" value="2"/>
</dbReference>
<dbReference type="HAMAP" id="MF_00186">
    <property type="entry name" value="Glycerol_kin"/>
    <property type="match status" value="1"/>
</dbReference>
<sequence length="497" mass="54082">MRIKDCILAIDQGTTSTRAIIFAPDSSIIAVAQQEFTQHYPNDGWVEHNPEDIWTSTIVVCRQAISEAIAKGARIAAIGVTNQRETTVVWDRNTGQAIYNAIVWQDRRTAKTCREMQDKGLFDVVNSRTGLLLDPYFSASKVAWILDNVEGAREKAEAGDLAFGTIDSFLIWRLTDGQMHATDVTNASRTNLFNIHDMAWDPKLLEVFNVPKSVLPQVKECADDFGHTTEDLFGFSLPILGVAGDQQAASIGQCCFNEGAIKSTYGTGCFVMLNTGTKAFHSKNKLLTTVAYTIKGETHYALEGSIFIAGAAIQWLRDGLGVIKSASETEALAKSLDDDHGVYMVPAFAGLGAPHWAPDARGAVFGLTRGTTNAHFVRAALESVCYQTSDLLHAMAEDGVSLDKIRVDGGMVGNNWLCQFLAGILDVTVERPKIMETTALGAAYLAGLKAGIYESCEQLASMNEVENSFDAKMPSSQRRKLIAGWENAVQSTLGYTK</sequence>
<evidence type="ECO:0000259" key="10">
    <source>
        <dbReference type="Pfam" id="PF02782"/>
    </source>
</evidence>
<feature type="binding site" evidence="7">
    <location>
        <position position="245"/>
    </location>
    <ligand>
        <name>sn-glycerol 3-phosphate</name>
        <dbReference type="ChEBI" id="CHEBI:57597"/>
    </ligand>
</feature>
<dbReference type="PROSITE" id="PS00445">
    <property type="entry name" value="FGGY_KINASES_2"/>
    <property type="match status" value="1"/>
</dbReference>
<comment type="function">
    <text evidence="7">Key enzyme in the regulation of glycerol uptake and metabolism. Catalyzes the phosphorylation of glycerol to yield sn-glycerol 3-phosphate.</text>
</comment>
<feature type="binding site" evidence="7">
    <location>
        <position position="136"/>
    </location>
    <ligand>
        <name>sn-glycerol 3-phosphate</name>
        <dbReference type="ChEBI" id="CHEBI:57597"/>
    </ligand>
</feature>
<proteinExistence type="inferred from homology"/>
<dbReference type="Gene3D" id="3.30.420.40">
    <property type="match status" value="2"/>
</dbReference>
<evidence type="ECO:0000313" key="11">
    <source>
        <dbReference type="EMBL" id="MEM5499666.1"/>
    </source>
</evidence>
<gene>
    <name evidence="7 11" type="primary">glpK</name>
    <name evidence="11" type="ORF">WNY77_19800</name>
</gene>
<feature type="binding site" evidence="7">
    <location>
        <position position="14"/>
    </location>
    <ligand>
        <name>sn-glycerol 3-phosphate</name>
        <dbReference type="ChEBI" id="CHEBI:57597"/>
    </ligand>
</feature>